<dbReference type="Pfam" id="PF12680">
    <property type="entry name" value="SnoaL_2"/>
    <property type="match status" value="1"/>
</dbReference>
<dbReference type="AlphaFoldDB" id="A0A345HZ21"/>
<sequence>MEQISRARVGEFLRRLEEFDFSGALKLCTDSAVVWQNDGEGEQAMDKRLDHFKSFVTTVASLRYDVNHQVGEANEVFQQHVLRLEMTDGSSAEVHAAVYFHLDGELIHRIEEYVYTVPATSAA</sequence>
<name>A0A345HZ21_9ACTN</name>
<dbReference type="OrthoDB" id="5493262at2"/>
<feature type="domain" description="SnoaL-like" evidence="1">
    <location>
        <begin position="10"/>
        <end position="109"/>
    </location>
</feature>
<proteinExistence type="predicted"/>
<accession>A0A345HZ21</accession>
<dbReference type="Proteomes" id="UP000253868">
    <property type="component" value="Chromosome"/>
</dbReference>
<dbReference type="SUPFAM" id="SSF54427">
    <property type="entry name" value="NTF2-like"/>
    <property type="match status" value="1"/>
</dbReference>
<evidence type="ECO:0000313" key="3">
    <source>
        <dbReference type="Proteomes" id="UP000253868"/>
    </source>
</evidence>
<gene>
    <name evidence="2" type="ORF">DVK44_34170</name>
</gene>
<dbReference type="InterPro" id="IPR037401">
    <property type="entry name" value="SnoaL-like"/>
</dbReference>
<evidence type="ECO:0000259" key="1">
    <source>
        <dbReference type="Pfam" id="PF12680"/>
    </source>
</evidence>
<dbReference type="InterPro" id="IPR032710">
    <property type="entry name" value="NTF2-like_dom_sf"/>
</dbReference>
<reference evidence="3" key="1">
    <citation type="submission" date="2018-07" db="EMBL/GenBank/DDBJ databases">
        <authorList>
            <person name="Zhao J."/>
        </authorList>
    </citation>
    <scope>NUCLEOTIDE SEQUENCE [LARGE SCALE GENOMIC DNA]</scope>
    <source>
        <strain evidence="3">GSSD-12</strain>
    </source>
</reference>
<dbReference type="KEGG" id="spad:DVK44_34170"/>
<evidence type="ECO:0000313" key="2">
    <source>
        <dbReference type="EMBL" id="AXG81945.1"/>
    </source>
</evidence>
<dbReference type="EMBL" id="CP031194">
    <property type="protein sequence ID" value="AXG81945.1"/>
    <property type="molecule type" value="Genomic_DNA"/>
</dbReference>
<protein>
    <submittedName>
        <fullName evidence="2">Nuclear transport factor 2 family protein</fullName>
    </submittedName>
</protein>
<dbReference type="RefSeq" id="WP_114664485.1">
    <property type="nucleotide sequence ID" value="NZ_CP031194.1"/>
</dbReference>
<organism evidence="2 3">
    <name type="scientific">Streptomyces paludis</name>
    <dbReference type="NCBI Taxonomy" id="2282738"/>
    <lineage>
        <taxon>Bacteria</taxon>
        <taxon>Bacillati</taxon>
        <taxon>Actinomycetota</taxon>
        <taxon>Actinomycetes</taxon>
        <taxon>Kitasatosporales</taxon>
        <taxon>Streptomycetaceae</taxon>
        <taxon>Streptomyces</taxon>
    </lineage>
</organism>
<dbReference type="Gene3D" id="3.10.450.50">
    <property type="match status" value="1"/>
</dbReference>
<keyword evidence="3" id="KW-1185">Reference proteome</keyword>